<keyword evidence="1" id="KW-0732">Signal</keyword>
<evidence type="ECO:0000256" key="1">
    <source>
        <dbReference type="SAM" id="SignalP"/>
    </source>
</evidence>
<dbReference type="InterPro" id="IPR012674">
    <property type="entry name" value="Calycin"/>
</dbReference>
<organism evidence="2">
    <name type="scientific">Hyalomma excavatum</name>
    <dbReference type="NCBI Taxonomy" id="257692"/>
    <lineage>
        <taxon>Eukaryota</taxon>
        <taxon>Metazoa</taxon>
        <taxon>Ecdysozoa</taxon>
        <taxon>Arthropoda</taxon>
        <taxon>Chelicerata</taxon>
        <taxon>Arachnida</taxon>
        <taxon>Acari</taxon>
        <taxon>Parasitiformes</taxon>
        <taxon>Ixodida</taxon>
        <taxon>Ixodoidea</taxon>
        <taxon>Ixodidae</taxon>
        <taxon>Hyalomminae</taxon>
        <taxon>Hyalomma</taxon>
    </lineage>
</organism>
<sequence length="220" mass="25251">MVVALLLILLAGVAVTKTNGKRVRELLPHRDVRKFGEPSQLLGSSEDLVLLLVSEQSWIRSNWKCMKSKFVSTVSHNKTFVRQEVYWIPPVWFSNQTKPKAGKLTFLYDVLRQPGEYTKVNTTLLGTSANYSFGEYPVLFADNSCMVIQFPKTPSYIFKNPRCALWVLNTTLCSPEMYRHCIFIMLSSCKTPLYNLYEYERNDCDKWGDPPEPESVTTTT</sequence>
<feature type="chain" id="PRO_5007283783" evidence="1">
    <location>
        <begin position="21"/>
        <end position="220"/>
    </location>
</feature>
<evidence type="ECO:0000313" key="2">
    <source>
        <dbReference type="EMBL" id="JAP65919.1"/>
    </source>
</evidence>
<reference evidence="2" key="1">
    <citation type="journal article" date="2017" name="Ticks Tick Borne Dis.">
        <title>An insight into the sialome of Hyalomma excavatum.</title>
        <authorList>
            <person name="Ribeiro J.M."/>
            <person name="Slovak M."/>
            <person name="Francischetti I.M."/>
        </authorList>
    </citation>
    <scope>NUCLEOTIDE SEQUENCE</scope>
    <source>
        <strain evidence="2">Samish</strain>
        <tissue evidence="2">Salivary glands</tissue>
    </source>
</reference>
<dbReference type="SUPFAM" id="SSF50814">
    <property type="entry name" value="Lipocalins"/>
    <property type="match status" value="1"/>
</dbReference>
<accession>A0A131XFY1</accession>
<dbReference type="AlphaFoldDB" id="A0A131XFY1"/>
<name>A0A131XFY1_9ACAR</name>
<dbReference type="Gene3D" id="2.40.128.20">
    <property type="match status" value="1"/>
</dbReference>
<feature type="signal peptide" evidence="1">
    <location>
        <begin position="1"/>
        <end position="20"/>
    </location>
</feature>
<dbReference type="EMBL" id="GEFH01002662">
    <property type="protein sequence ID" value="JAP65919.1"/>
    <property type="molecule type" value="mRNA"/>
</dbReference>
<protein>
    <submittedName>
        <fullName evidence="2">Putative conserved secreted protein</fullName>
    </submittedName>
</protein>
<proteinExistence type="evidence at transcript level"/>